<organism evidence="1 2">
    <name type="scientific">Parafrankia irregularis</name>
    <dbReference type="NCBI Taxonomy" id="795642"/>
    <lineage>
        <taxon>Bacteria</taxon>
        <taxon>Bacillati</taxon>
        <taxon>Actinomycetota</taxon>
        <taxon>Actinomycetes</taxon>
        <taxon>Frankiales</taxon>
        <taxon>Frankiaceae</taxon>
        <taxon>Parafrankia</taxon>
    </lineage>
</organism>
<evidence type="ECO:0000313" key="2">
    <source>
        <dbReference type="Proteomes" id="UP000198802"/>
    </source>
</evidence>
<dbReference type="AlphaFoldDB" id="A0A0S4QZW0"/>
<gene>
    <name evidence="1" type="ORF">Ga0074812_14524</name>
</gene>
<name>A0A0S4QZW0_9ACTN</name>
<protein>
    <recommendedName>
        <fullName evidence="3">Transposase, Mutator family</fullName>
    </recommendedName>
</protein>
<evidence type="ECO:0000313" key="1">
    <source>
        <dbReference type="EMBL" id="CUU60703.1"/>
    </source>
</evidence>
<proteinExistence type="predicted"/>
<dbReference type="EMBL" id="FAOZ01000045">
    <property type="protein sequence ID" value="CUU60703.1"/>
    <property type="molecule type" value="Genomic_DNA"/>
</dbReference>
<sequence length="68" mass="6930">MGETLDPMPTPIDHQQLAAEPIAKARAEGVDLVGPGGLLTGLAKTVLEAALEAEMSAPGLRQARPCGP</sequence>
<reference evidence="2" key="1">
    <citation type="submission" date="2015-11" db="EMBL/GenBank/DDBJ databases">
        <authorList>
            <person name="Varghese N."/>
        </authorList>
    </citation>
    <scope>NUCLEOTIDE SEQUENCE [LARGE SCALE GENOMIC DNA]</scope>
    <source>
        <strain evidence="2">DSM 45899</strain>
    </source>
</reference>
<accession>A0A0S4QZW0</accession>
<dbReference type="Proteomes" id="UP000198802">
    <property type="component" value="Unassembled WGS sequence"/>
</dbReference>
<keyword evidence="2" id="KW-1185">Reference proteome</keyword>
<evidence type="ECO:0008006" key="3">
    <source>
        <dbReference type="Google" id="ProtNLM"/>
    </source>
</evidence>